<reference evidence="2" key="1">
    <citation type="submission" date="2023-03" db="EMBL/GenBank/DDBJ databases">
        <title>Massive genome expansion in bonnet fungi (Mycena s.s.) driven by repeated elements and novel gene families across ecological guilds.</title>
        <authorList>
            <consortium name="Lawrence Berkeley National Laboratory"/>
            <person name="Harder C.B."/>
            <person name="Miyauchi S."/>
            <person name="Viragh M."/>
            <person name="Kuo A."/>
            <person name="Thoen E."/>
            <person name="Andreopoulos B."/>
            <person name="Lu D."/>
            <person name="Skrede I."/>
            <person name="Drula E."/>
            <person name="Henrissat B."/>
            <person name="Morin E."/>
            <person name="Kohler A."/>
            <person name="Barry K."/>
            <person name="LaButti K."/>
            <person name="Morin E."/>
            <person name="Salamov A."/>
            <person name="Lipzen A."/>
            <person name="Mereny Z."/>
            <person name="Hegedus B."/>
            <person name="Baldrian P."/>
            <person name="Stursova M."/>
            <person name="Weitz H."/>
            <person name="Taylor A."/>
            <person name="Grigoriev I.V."/>
            <person name="Nagy L.G."/>
            <person name="Martin F."/>
            <person name="Kauserud H."/>
        </authorList>
    </citation>
    <scope>NUCLEOTIDE SEQUENCE</scope>
    <source>
        <strain evidence="2">CBHHK182m</strain>
    </source>
</reference>
<dbReference type="EMBL" id="JARKIB010000033">
    <property type="protein sequence ID" value="KAJ7762235.1"/>
    <property type="molecule type" value="Genomic_DNA"/>
</dbReference>
<name>A0AAD7NIT0_9AGAR</name>
<organism evidence="2 3">
    <name type="scientific">Mycena metata</name>
    <dbReference type="NCBI Taxonomy" id="1033252"/>
    <lineage>
        <taxon>Eukaryota</taxon>
        <taxon>Fungi</taxon>
        <taxon>Dikarya</taxon>
        <taxon>Basidiomycota</taxon>
        <taxon>Agaricomycotina</taxon>
        <taxon>Agaricomycetes</taxon>
        <taxon>Agaricomycetidae</taxon>
        <taxon>Agaricales</taxon>
        <taxon>Marasmiineae</taxon>
        <taxon>Mycenaceae</taxon>
        <taxon>Mycena</taxon>
    </lineage>
</organism>
<feature type="compositionally biased region" description="Acidic residues" evidence="1">
    <location>
        <begin position="167"/>
        <end position="180"/>
    </location>
</feature>
<feature type="compositionally biased region" description="Basic residues" evidence="1">
    <location>
        <begin position="81"/>
        <end position="92"/>
    </location>
</feature>
<keyword evidence="3" id="KW-1185">Reference proteome</keyword>
<feature type="compositionally biased region" description="Basic residues" evidence="1">
    <location>
        <begin position="534"/>
        <end position="550"/>
    </location>
</feature>
<feature type="region of interest" description="Disordered" evidence="1">
    <location>
        <begin position="487"/>
        <end position="571"/>
    </location>
</feature>
<proteinExistence type="predicted"/>
<evidence type="ECO:0000256" key="1">
    <source>
        <dbReference type="SAM" id="MobiDB-lite"/>
    </source>
</evidence>
<evidence type="ECO:0000313" key="3">
    <source>
        <dbReference type="Proteomes" id="UP001215598"/>
    </source>
</evidence>
<dbReference type="Proteomes" id="UP001215598">
    <property type="component" value="Unassembled WGS sequence"/>
</dbReference>
<evidence type="ECO:0000313" key="2">
    <source>
        <dbReference type="EMBL" id="KAJ7762235.1"/>
    </source>
</evidence>
<sequence length="571" mass="62171">MSAQATPVTGNLPVVFTGSIDGTTKKPQLVAVCEALKIDTRDKDKKLHNKKTLLALVEEHLFGETSFAEDPRFTQLYEHRNAKKPAKGSKKKTSTEKNLAEQAKGSQALTGANLKLHQKESTTDPQGAFAPLGLQPQAKVVRGKKPASLTTLSSRTSNEAPSGVEQQEGEEGEGEEEEEVKGDAGGGGGKKPSSTIKGNVVVKLVHPALENYPTTQVFVGNVAINKTPVPNEEQDRAGRLGRPALNAPGQMAIGSVAQIVDGPQPDCLGWDRVDNLTLTESAEQAGEYECIMFFQPSATIAPSHAATSLTGAQTDRPLDIAKERAAAAPVAKKGDGPVFYKFLRDLVGEPKELVLPKNTHAGKGLDSYLKFDAYFRKFAPYSKNKGAGYHLPLAFTPPEGVTLENLEQFLGVDWTKAEVIFSGGLKKSATNDNHVLLTKAMRLNTDAGEYIRKGRRNEDDARVRELEVQFDDMDYGVFKALLESELEDLEDTKPGPSKRKPKRARTPDSDSEDEEEKKKREKRARILEKEAKKLRDKGKKKKAAAKSKSAKGKEKAFDSDDLDSDVAPKTK</sequence>
<feature type="compositionally biased region" description="Polar residues" evidence="1">
    <location>
        <begin position="148"/>
        <end position="160"/>
    </location>
</feature>
<accession>A0AAD7NIT0</accession>
<protein>
    <submittedName>
        <fullName evidence="2">Uncharacterized protein</fullName>
    </submittedName>
</protein>
<feature type="compositionally biased region" description="Basic and acidic residues" evidence="1">
    <location>
        <begin position="524"/>
        <end position="533"/>
    </location>
</feature>
<dbReference type="AlphaFoldDB" id="A0AAD7NIT0"/>
<comment type="caution">
    <text evidence="2">The sequence shown here is derived from an EMBL/GenBank/DDBJ whole genome shotgun (WGS) entry which is preliminary data.</text>
</comment>
<feature type="region of interest" description="Disordered" evidence="1">
    <location>
        <begin position="78"/>
        <end position="195"/>
    </location>
</feature>
<gene>
    <name evidence="2" type="ORF">B0H16DRAFT_1719270</name>
</gene>